<evidence type="ECO:0000313" key="3">
    <source>
        <dbReference type="EMBL" id="KAG5544871.1"/>
    </source>
</evidence>
<reference evidence="3 4" key="1">
    <citation type="submission" date="2020-08" db="EMBL/GenBank/DDBJ databases">
        <title>Plant Genome Project.</title>
        <authorList>
            <person name="Zhang R.-G."/>
        </authorList>
    </citation>
    <scope>NUCLEOTIDE SEQUENCE [LARGE SCALE GENOMIC DNA]</scope>
    <source>
        <strain evidence="3">WSP0</strain>
        <tissue evidence="3">Leaf</tissue>
    </source>
</reference>
<evidence type="ECO:0000313" key="4">
    <source>
        <dbReference type="Proteomes" id="UP000823749"/>
    </source>
</evidence>
<feature type="coiled-coil region" evidence="1">
    <location>
        <begin position="1"/>
        <end position="28"/>
    </location>
</feature>
<organism evidence="3 4">
    <name type="scientific">Rhododendron griersonianum</name>
    <dbReference type="NCBI Taxonomy" id="479676"/>
    <lineage>
        <taxon>Eukaryota</taxon>
        <taxon>Viridiplantae</taxon>
        <taxon>Streptophyta</taxon>
        <taxon>Embryophyta</taxon>
        <taxon>Tracheophyta</taxon>
        <taxon>Spermatophyta</taxon>
        <taxon>Magnoliopsida</taxon>
        <taxon>eudicotyledons</taxon>
        <taxon>Gunneridae</taxon>
        <taxon>Pentapetalae</taxon>
        <taxon>asterids</taxon>
        <taxon>Ericales</taxon>
        <taxon>Ericaceae</taxon>
        <taxon>Ericoideae</taxon>
        <taxon>Rhodoreae</taxon>
        <taxon>Rhododendron</taxon>
    </lineage>
</organism>
<keyword evidence="1" id="KW-0175">Coiled coil</keyword>
<keyword evidence="4" id="KW-1185">Reference proteome</keyword>
<dbReference type="Proteomes" id="UP000823749">
    <property type="component" value="Chromosome 6"/>
</dbReference>
<evidence type="ECO:0000256" key="1">
    <source>
        <dbReference type="SAM" id="Coils"/>
    </source>
</evidence>
<feature type="region of interest" description="Disordered" evidence="2">
    <location>
        <begin position="57"/>
        <end position="112"/>
    </location>
</feature>
<accession>A0AAV6JXK4</accession>
<evidence type="ECO:0000256" key="2">
    <source>
        <dbReference type="SAM" id="MobiDB-lite"/>
    </source>
</evidence>
<comment type="caution">
    <text evidence="3">The sequence shown here is derived from an EMBL/GenBank/DDBJ whole genome shotgun (WGS) entry which is preliminary data.</text>
</comment>
<gene>
    <name evidence="3" type="ORF">RHGRI_017360</name>
</gene>
<name>A0AAV6JXK4_9ERIC</name>
<protein>
    <submittedName>
        <fullName evidence="3">Uncharacterized protein</fullName>
    </submittedName>
</protein>
<dbReference type="AlphaFoldDB" id="A0AAV6JXK4"/>
<sequence length="128" mass="13466">MADLRARVAVLETEVRILQEEIAHINAHIASVLTSLQALRRAVSNLQDMAFDAMDDGLDPKIGDAAATEQNADDYSDGNPNASDDRSDAANDASDGADSGDGGDGGGDNEVDDAAFDVFTAMIVIRRE</sequence>
<dbReference type="EMBL" id="JACTNZ010000006">
    <property type="protein sequence ID" value="KAG5544871.1"/>
    <property type="molecule type" value="Genomic_DNA"/>
</dbReference>
<proteinExistence type="predicted"/>